<dbReference type="Proteomes" id="UP000244926">
    <property type="component" value="Chromosome I"/>
</dbReference>
<evidence type="ECO:0000256" key="7">
    <source>
        <dbReference type="ARBA" id="ARBA00022692"/>
    </source>
</evidence>
<name>A0A2R8F9V2_9CHLA</name>
<evidence type="ECO:0000256" key="3">
    <source>
        <dbReference type="ARBA" id="ARBA00007542"/>
    </source>
</evidence>
<keyword evidence="7" id="KW-0812">Transmembrane</keyword>
<feature type="chain" id="PRO_5015339328" evidence="11">
    <location>
        <begin position="27"/>
        <end position="916"/>
    </location>
</feature>
<evidence type="ECO:0000313" key="13">
    <source>
        <dbReference type="EMBL" id="SPN73199.1"/>
    </source>
</evidence>
<dbReference type="InterPro" id="IPR011427">
    <property type="entry name" value="Polymorphic_membr_middle"/>
</dbReference>
<keyword evidence="5" id="KW-0134">Cell wall</keyword>
<dbReference type="SUPFAM" id="SSF103515">
    <property type="entry name" value="Autotransporter"/>
    <property type="match status" value="1"/>
</dbReference>
<evidence type="ECO:0000256" key="1">
    <source>
        <dbReference type="ARBA" id="ARBA00004191"/>
    </source>
</evidence>
<evidence type="ECO:0000256" key="9">
    <source>
        <dbReference type="ARBA" id="ARBA00023136"/>
    </source>
</evidence>
<evidence type="ECO:0000256" key="11">
    <source>
        <dbReference type="SAM" id="SignalP"/>
    </source>
</evidence>
<comment type="similarity">
    <text evidence="3">Belongs to the PMP outer membrane protein family.</text>
</comment>
<dbReference type="InterPro" id="IPR003368">
    <property type="entry name" value="POMP_repeat"/>
</dbReference>
<dbReference type="SMART" id="SM00869">
    <property type="entry name" value="Autotransporter"/>
    <property type="match status" value="1"/>
</dbReference>
<dbReference type="Pfam" id="PF07548">
    <property type="entry name" value="ChlamPMP_M"/>
    <property type="match status" value="1"/>
</dbReference>
<evidence type="ECO:0000256" key="8">
    <source>
        <dbReference type="ARBA" id="ARBA00022729"/>
    </source>
</evidence>
<protein>
    <submittedName>
        <fullName evidence="13">Polymorphic membrane protein F,chlamydial polymorphic outer membrane protein repeat,Autotransporter beta-domain</fullName>
    </submittedName>
</protein>
<keyword evidence="14" id="KW-1185">Reference proteome</keyword>
<dbReference type="KEGG" id="csee:C10C_0008"/>
<feature type="domain" description="Autotransporter" evidence="12">
    <location>
        <begin position="628"/>
        <end position="916"/>
    </location>
</feature>
<dbReference type="NCBIfam" id="TIGR01376">
    <property type="entry name" value="POMP_repeat"/>
    <property type="match status" value="4"/>
</dbReference>
<dbReference type="GO" id="GO:0009279">
    <property type="term" value="C:cell outer membrane"/>
    <property type="evidence" value="ECO:0007669"/>
    <property type="project" value="UniProtKB-SubCell"/>
</dbReference>
<dbReference type="InterPro" id="IPR005546">
    <property type="entry name" value="Autotransporte_beta"/>
</dbReference>
<dbReference type="OrthoDB" id="16650at2"/>
<keyword evidence="8 11" id="KW-0732">Signal</keyword>
<evidence type="ECO:0000313" key="14">
    <source>
        <dbReference type="Proteomes" id="UP000244926"/>
    </source>
</evidence>
<keyword evidence="9" id="KW-0472">Membrane</keyword>
<reference evidence="14" key="1">
    <citation type="submission" date="2017-11" db="EMBL/GenBank/DDBJ databases">
        <authorList>
            <person name="Seth-Smith MB H."/>
        </authorList>
    </citation>
    <scope>NUCLEOTIDE SEQUENCE [LARGE SCALE GENOMIC DNA]</scope>
</reference>
<evidence type="ECO:0000256" key="10">
    <source>
        <dbReference type="ARBA" id="ARBA00023237"/>
    </source>
</evidence>
<evidence type="ECO:0000256" key="5">
    <source>
        <dbReference type="ARBA" id="ARBA00022512"/>
    </source>
</evidence>
<sequence>MKSSFSFLLISSSLTLPLLMSLPVHAADLILGSSDSYNGNINTEEFTPKSATSDANGTTYNLSSDVSISEAGNKTSLTTSCFSNTAGNLIFAGHGFSFNFNNIVSSAEGTVVSNTAAAEVTKFLDISNLRVTGCPRQTGKGAIKIVNNLVFDGNASISFTENVSSENGGAITTKDLSLIGSSKFVSFLSNNSSKQGGAIYASGTASISNNLGVLSFAHNTATTSGGAIAVEGNLAITNNQHIFFDSCIATTEGGAIYCSKSGTSPTLNFSGNESLQFLNNTAKTSGGAIYTDKLVLSSGRGGIFFSKNTCVNASPKGGAIAIKDSGEISISADLGDITFQGNTTSTTANPASVTRNAINLGSGAKFLALRATKGNKIFFYDPITTSGNVADKLSLNKADASSGNTYEGLIIFSGEKLSTEEIKKIENLKSVFVQPLEIASGALILQKGVTLVANTITQVEGSKVVMDGGTSLEANTEGVTLNGLAINIDSLDGANKAIIKASAPNKNVVLSGPIMLVDVQGNFYEHHNLSKEQNFPLVELSAQGDINTADIPDVPTLSATTHYGYQGNWHIAWVEDTTAKTKNATLSWKKTGYKPNPERQGPLVPNSLWGSFIDIRSLQSLMERSTGSLSSPTSLWISGIANFLHEDKKGNQRGYRHSSAGYALGAGFASPFDNFFNFSFCQLFGYDKDHLVAKNHTHVYGGALGYQHLGESKTLAKVFSGNASYLPFVFSAHFAYGHTDNNMKTNYTAYPTVKGSWGNDAFDIKIGGAIPIATSGGRSWIDSYTPFVNLEVVYAHQKDFKENGTEGRFFQSEELFNLALPLGIKFEKVADKMTYDLSLTYVPDLIRSDPDCTTTLVISGDSWSTCATSLSRQALLLGAGNHYRFASNFELFSQCEFELRGSSRSYNIDFGGKFVF</sequence>
<keyword evidence="10" id="KW-0998">Cell outer membrane</keyword>
<dbReference type="AlphaFoldDB" id="A0A2R8F9V2"/>
<dbReference type="Gene3D" id="2.40.128.130">
    <property type="entry name" value="Autotransporter beta-domain"/>
    <property type="match status" value="1"/>
</dbReference>
<gene>
    <name evidence="13" type="primary">pmpF_2</name>
    <name evidence="13" type="ORF">C10C_0008</name>
</gene>
<feature type="signal peptide" evidence="11">
    <location>
        <begin position="1"/>
        <end position="26"/>
    </location>
</feature>
<evidence type="ECO:0000259" key="12">
    <source>
        <dbReference type="PROSITE" id="PS51208"/>
    </source>
</evidence>
<proteinExistence type="inferred from homology"/>
<evidence type="ECO:0000256" key="2">
    <source>
        <dbReference type="ARBA" id="ARBA00004416"/>
    </source>
</evidence>
<evidence type="ECO:0000256" key="4">
    <source>
        <dbReference type="ARBA" id="ARBA00022452"/>
    </source>
</evidence>
<evidence type="ECO:0000256" key="6">
    <source>
        <dbReference type="ARBA" id="ARBA00022525"/>
    </source>
</evidence>
<keyword evidence="6" id="KW-0964">Secreted</keyword>
<accession>A0A2R8F9V2</accession>
<keyword evidence="4" id="KW-1134">Transmembrane beta strand</keyword>
<organism evidence="13 14">
    <name type="scientific">Chlamydia serpentis</name>
    <dbReference type="NCBI Taxonomy" id="1967782"/>
    <lineage>
        <taxon>Bacteria</taxon>
        <taxon>Pseudomonadati</taxon>
        <taxon>Chlamydiota</taxon>
        <taxon>Chlamydiia</taxon>
        <taxon>Chlamydiales</taxon>
        <taxon>Chlamydiaceae</taxon>
        <taxon>Chlamydia/Chlamydophila group</taxon>
        <taxon>Chlamydia</taxon>
    </lineage>
</organism>
<dbReference type="Pfam" id="PF03797">
    <property type="entry name" value="Autotransporter"/>
    <property type="match status" value="1"/>
</dbReference>
<dbReference type="EMBL" id="LT993738">
    <property type="protein sequence ID" value="SPN73199.1"/>
    <property type="molecule type" value="Genomic_DNA"/>
</dbReference>
<dbReference type="RefSeq" id="WP_108896193.1">
    <property type="nucleotide sequence ID" value="NZ_LT993738.1"/>
</dbReference>
<dbReference type="Pfam" id="PF02415">
    <property type="entry name" value="Chlam_PMP"/>
    <property type="match status" value="3"/>
</dbReference>
<comment type="subcellular location">
    <subcellularLocation>
        <location evidence="2">Cell outer membrane</location>
        <topology evidence="2">Peripheral membrane protein</topology>
        <orientation evidence="2">Extracellular side</orientation>
    </subcellularLocation>
    <subcellularLocation>
        <location evidence="1">Secreted</location>
        <location evidence="1">Cell wall</location>
    </subcellularLocation>
</comment>
<dbReference type="InterPro" id="IPR036709">
    <property type="entry name" value="Autotransporte_beta_dom_sf"/>
</dbReference>
<dbReference type="PROSITE" id="PS51208">
    <property type="entry name" value="AUTOTRANSPORTER"/>
    <property type="match status" value="1"/>
</dbReference>